<evidence type="ECO:0000256" key="4">
    <source>
        <dbReference type="ARBA" id="ARBA00022692"/>
    </source>
</evidence>
<dbReference type="SUPFAM" id="SSF90123">
    <property type="entry name" value="ABC transporter transmembrane region"/>
    <property type="match status" value="1"/>
</dbReference>
<dbReference type="GO" id="GO:0140359">
    <property type="term" value="F:ABC-type transporter activity"/>
    <property type="evidence" value="ECO:0007669"/>
    <property type="project" value="InterPro"/>
</dbReference>
<dbReference type="EMBL" id="CP045890">
    <property type="protein sequence ID" value="QQP55984.1"/>
    <property type="molecule type" value="Genomic_DNA"/>
</dbReference>
<evidence type="ECO:0000256" key="8">
    <source>
        <dbReference type="ARBA" id="ARBA00023136"/>
    </source>
</evidence>
<reference evidence="12" key="1">
    <citation type="submission" date="2021-01" db="EMBL/GenBank/DDBJ databases">
        <title>Caligus Genome Assembly.</title>
        <authorList>
            <person name="Gallardo-Escarate C."/>
        </authorList>
    </citation>
    <scope>NUCLEOTIDE SEQUENCE [LARGE SCALE GENOMIC DNA]</scope>
</reference>
<dbReference type="AlphaFoldDB" id="A0A7T8QUX1"/>
<evidence type="ECO:0000256" key="5">
    <source>
        <dbReference type="ARBA" id="ARBA00022741"/>
    </source>
</evidence>
<dbReference type="InterPro" id="IPR011527">
    <property type="entry name" value="ABC1_TM_dom"/>
</dbReference>
<dbReference type="PROSITE" id="PS50929">
    <property type="entry name" value="ABC_TM1F"/>
    <property type="match status" value="1"/>
</dbReference>
<feature type="transmembrane region" description="Helical" evidence="9">
    <location>
        <begin position="44"/>
        <end position="63"/>
    </location>
</feature>
<keyword evidence="5" id="KW-0547">Nucleotide-binding</keyword>
<dbReference type="OrthoDB" id="6500128at2759"/>
<protein>
    <submittedName>
        <fullName evidence="11">ATP-binding cassette sub-family C member 4</fullName>
    </submittedName>
</protein>
<dbReference type="GO" id="GO:0005524">
    <property type="term" value="F:ATP binding"/>
    <property type="evidence" value="ECO:0007669"/>
    <property type="project" value="UniProtKB-KW"/>
</dbReference>
<evidence type="ECO:0000256" key="9">
    <source>
        <dbReference type="SAM" id="Phobius"/>
    </source>
</evidence>
<evidence type="ECO:0000259" key="10">
    <source>
        <dbReference type="PROSITE" id="PS50929"/>
    </source>
</evidence>
<feature type="non-terminal residue" evidence="11">
    <location>
        <position position="1"/>
    </location>
</feature>
<dbReference type="GO" id="GO:0016020">
    <property type="term" value="C:membrane"/>
    <property type="evidence" value="ECO:0007669"/>
    <property type="project" value="UniProtKB-SubCell"/>
</dbReference>
<evidence type="ECO:0000256" key="1">
    <source>
        <dbReference type="ARBA" id="ARBA00004141"/>
    </source>
</evidence>
<organism evidence="11 12">
    <name type="scientific">Caligus rogercresseyi</name>
    <name type="common">Sea louse</name>
    <dbReference type="NCBI Taxonomy" id="217165"/>
    <lineage>
        <taxon>Eukaryota</taxon>
        <taxon>Metazoa</taxon>
        <taxon>Ecdysozoa</taxon>
        <taxon>Arthropoda</taxon>
        <taxon>Crustacea</taxon>
        <taxon>Multicrustacea</taxon>
        <taxon>Hexanauplia</taxon>
        <taxon>Copepoda</taxon>
        <taxon>Siphonostomatoida</taxon>
        <taxon>Caligidae</taxon>
        <taxon>Caligus</taxon>
    </lineage>
</organism>
<sequence length="112" mass="12436">RILNRFSKDIGSIDELLPPVIVDTNWALLSGIGIFILISSSNLLVLIGVVVLLAALLIIRRFYLKASRSIKRLEGITRSPVFSQLASSLDGITTIRSMNIQNLLIKEFDDLQ</sequence>
<keyword evidence="4 9" id="KW-0812">Transmembrane</keyword>
<keyword evidence="7 9" id="KW-1133">Transmembrane helix</keyword>
<dbReference type="PANTHER" id="PTHR24223:SF456">
    <property type="entry name" value="MULTIDRUG RESISTANCE-ASSOCIATED PROTEIN LETHAL(2)03659"/>
    <property type="match status" value="1"/>
</dbReference>
<feature type="domain" description="ABC transmembrane type-1" evidence="10">
    <location>
        <begin position="1"/>
        <end position="112"/>
    </location>
</feature>
<evidence type="ECO:0000313" key="11">
    <source>
        <dbReference type="EMBL" id="QQP55984.1"/>
    </source>
</evidence>
<keyword evidence="3" id="KW-0813">Transport</keyword>
<feature type="transmembrane region" description="Helical" evidence="9">
    <location>
        <begin position="20"/>
        <end position="38"/>
    </location>
</feature>
<name>A0A7T8QUX1_CALRO</name>
<dbReference type="PANTHER" id="PTHR24223">
    <property type="entry name" value="ATP-BINDING CASSETTE SUB-FAMILY C"/>
    <property type="match status" value="1"/>
</dbReference>
<feature type="non-terminal residue" evidence="11">
    <location>
        <position position="112"/>
    </location>
</feature>
<dbReference type="Proteomes" id="UP000595437">
    <property type="component" value="Chromosome 1"/>
</dbReference>
<evidence type="ECO:0000256" key="6">
    <source>
        <dbReference type="ARBA" id="ARBA00022840"/>
    </source>
</evidence>
<keyword evidence="12" id="KW-1185">Reference proteome</keyword>
<evidence type="ECO:0000313" key="12">
    <source>
        <dbReference type="Proteomes" id="UP000595437"/>
    </source>
</evidence>
<proteinExistence type="inferred from homology"/>
<dbReference type="InterPro" id="IPR036640">
    <property type="entry name" value="ABC1_TM_sf"/>
</dbReference>
<evidence type="ECO:0000256" key="3">
    <source>
        <dbReference type="ARBA" id="ARBA00022448"/>
    </source>
</evidence>
<dbReference type="Gene3D" id="1.20.1560.10">
    <property type="entry name" value="ABC transporter type 1, transmembrane domain"/>
    <property type="match status" value="1"/>
</dbReference>
<comment type="similarity">
    <text evidence="2">Belongs to the ABC transporter superfamily. ABCC family. Conjugate transporter (TC 3.A.1.208) subfamily.</text>
</comment>
<comment type="subcellular location">
    <subcellularLocation>
        <location evidence="1">Membrane</location>
        <topology evidence="1">Multi-pass membrane protein</topology>
    </subcellularLocation>
</comment>
<keyword evidence="6 11" id="KW-0067">ATP-binding</keyword>
<accession>A0A7T8QUX1</accession>
<keyword evidence="8 9" id="KW-0472">Membrane</keyword>
<evidence type="ECO:0000256" key="7">
    <source>
        <dbReference type="ARBA" id="ARBA00022989"/>
    </source>
</evidence>
<dbReference type="Pfam" id="PF00664">
    <property type="entry name" value="ABC_membrane"/>
    <property type="match status" value="1"/>
</dbReference>
<gene>
    <name evidence="11" type="ORF">FKW44_000496</name>
</gene>
<evidence type="ECO:0000256" key="2">
    <source>
        <dbReference type="ARBA" id="ARBA00009726"/>
    </source>
</evidence>
<dbReference type="InterPro" id="IPR050173">
    <property type="entry name" value="ABC_transporter_C-like"/>
</dbReference>